<dbReference type="GO" id="GO:0005886">
    <property type="term" value="C:plasma membrane"/>
    <property type="evidence" value="ECO:0007669"/>
    <property type="project" value="UniProtKB-SubCell"/>
</dbReference>
<dbReference type="GO" id="GO:0046961">
    <property type="term" value="F:proton-transporting ATPase activity, rotational mechanism"/>
    <property type="evidence" value="ECO:0007669"/>
    <property type="project" value="TreeGrafter"/>
</dbReference>
<evidence type="ECO:0000256" key="10">
    <source>
        <dbReference type="ARBA" id="ARBA00023136"/>
    </source>
</evidence>
<dbReference type="HAMAP" id="MF_01398">
    <property type="entry name" value="ATP_synth_b_bprime"/>
    <property type="match status" value="1"/>
</dbReference>
<feature type="transmembrane region" description="Helical" evidence="14">
    <location>
        <begin position="25"/>
        <end position="44"/>
    </location>
</feature>
<keyword evidence="7 14" id="KW-0375">Hydrogen ion transport</keyword>
<name>A0A5C8ZES7_9ACTN</name>
<comment type="subcellular location">
    <subcellularLocation>
        <location evidence="1 14">Cell membrane</location>
        <topology evidence="1 14">Single-pass membrane protein</topology>
    </subcellularLocation>
</comment>
<sequence>MTTVLTAETGFWAEAYPVIPHPGEIIAGTICFIILLVVAYKVAVPRLETMLAQRQAAIQGGMEKAEKAQAEAAAALEEYRAQLADARAEAARIREEARAEGAKIIVEMRERAASEAERITESAGRQVEAERQAAVTSLRTELGGLATELAGRIVGESLTDSARQSRIVERFLTELEQSSPEEVRASATTADQGAPSTGGATGSHAAPRGTGR</sequence>
<dbReference type="Proteomes" id="UP000321234">
    <property type="component" value="Unassembled WGS sequence"/>
</dbReference>
<keyword evidence="11 14" id="KW-0066">ATP synthesis</keyword>
<keyword evidence="16" id="KW-0175">Coiled coil</keyword>
<dbReference type="NCBIfam" id="TIGR01144">
    <property type="entry name" value="ATP_synt_b"/>
    <property type="match status" value="1"/>
</dbReference>
<evidence type="ECO:0000256" key="6">
    <source>
        <dbReference type="ARBA" id="ARBA00022692"/>
    </source>
</evidence>
<dbReference type="InterPro" id="IPR002146">
    <property type="entry name" value="ATP_synth_b/b'su_bac/chlpt"/>
</dbReference>
<evidence type="ECO:0000256" key="9">
    <source>
        <dbReference type="ARBA" id="ARBA00023065"/>
    </source>
</evidence>
<keyword evidence="4 14" id="KW-1003">Cell membrane</keyword>
<evidence type="ECO:0000256" key="11">
    <source>
        <dbReference type="ARBA" id="ARBA00023310"/>
    </source>
</evidence>
<dbReference type="PANTHER" id="PTHR33445">
    <property type="entry name" value="ATP SYNTHASE SUBUNIT B', CHLOROPLASTIC"/>
    <property type="match status" value="1"/>
</dbReference>
<gene>
    <name evidence="14" type="primary">atpF</name>
    <name evidence="18" type="ORF">FMM08_15655</name>
</gene>
<keyword evidence="8 14" id="KW-1133">Transmembrane helix</keyword>
<evidence type="ECO:0000256" key="12">
    <source>
        <dbReference type="ARBA" id="ARBA00025198"/>
    </source>
</evidence>
<evidence type="ECO:0000256" key="2">
    <source>
        <dbReference type="ARBA" id="ARBA00005513"/>
    </source>
</evidence>
<evidence type="ECO:0000256" key="17">
    <source>
        <dbReference type="SAM" id="MobiDB-lite"/>
    </source>
</evidence>
<organism evidence="18 19">
    <name type="scientific">Quadrisphaera setariae</name>
    <dbReference type="NCBI Taxonomy" id="2593304"/>
    <lineage>
        <taxon>Bacteria</taxon>
        <taxon>Bacillati</taxon>
        <taxon>Actinomycetota</taxon>
        <taxon>Actinomycetes</taxon>
        <taxon>Kineosporiales</taxon>
        <taxon>Kineosporiaceae</taxon>
        <taxon>Quadrisphaera</taxon>
    </lineage>
</organism>
<dbReference type="EMBL" id="VKAC01000009">
    <property type="protein sequence ID" value="TXR55300.1"/>
    <property type="molecule type" value="Genomic_DNA"/>
</dbReference>
<comment type="caution">
    <text evidence="18">The sequence shown here is derived from an EMBL/GenBank/DDBJ whole genome shotgun (WGS) entry which is preliminary data.</text>
</comment>
<evidence type="ECO:0000256" key="3">
    <source>
        <dbReference type="ARBA" id="ARBA00022448"/>
    </source>
</evidence>
<evidence type="ECO:0000256" key="7">
    <source>
        <dbReference type="ARBA" id="ARBA00022781"/>
    </source>
</evidence>
<keyword evidence="6 14" id="KW-0812">Transmembrane</keyword>
<evidence type="ECO:0000256" key="5">
    <source>
        <dbReference type="ARBA" id="ARBA00022547"/>
    </source>
</evidence>
<proteinExistence type="inferred from homology"/>
<keyword evidence="9 14" id="KW-0406">Ion transport</keyword>
<dbReference type="SUPFAM" id="SSF81573">
    <property type="entry name" value="F1F0 ATP synthase subunit B, membrane domain"/>
    <property type="match status" value="1"/>
</dbReference>
<evidence type="ECO:0000256" key="16">
    <source>
        <dbReference type="SAM" id="Coils"/>
    </source>
</evidence>
<accession>A0A5C8ZES7</accession>
<dbReference type="RefSeq" id="WP_147927306.1">
    <property type="nucleotide sequence ID" value="NZ_VKAC01000009.1"/>
</dbReference>
<dbReference type="InterPro" id="IPR050059">
    <property type="entry name" value="ATP_synthase_B_chain"/>
</dbReference>
<dbReference type="InterPro" id="IPR005864">
    <property type="entry name" value="ATP_synth_F0_bsu_bac"/>
</dbReference>
<evidence type="ECO:0000256" key="14">
    <source>
        <dbReference type="HAMAP-Rule" id="MF_01398"/>
    </source>
</evidence>
<dbReference type="Gene3D" id="1.20.5.620">
    <property type="entry name" value="F1F0 ATP synthase subunit B, membrane domain"/>
    <property type="match status" value="1"/>
</dbReference>
<evidence type="ECO:0000256" key="1">
    <source>
        <dbReference type="ARBA" id="ARBA00004162"/>
    </source>
</evidence>
<dbReference type="CDD" id="cd06503">
    <property type="entry name" value="ATP-synt_Fo_b"/>
    <property type="match status" value="1"/>
</dbReference>
<keyword evidence="3 14" id="KW-0813">Transport</keyword>
<comment type="function">
    <text evidence="12 14">F(1)F(0) ATP synthase produces ATP from ADP in the presence of a proton or sodium gradient. F-type ATPases consist of two structural domains, F(1) containing the extramembraneous catalytic core and F(0) containing the membrane proton channel, linked together by a central stalk and a peripheral stalk. During catalysis, ATP synthesis in the catalytic domain of F(1) is coupled via a rotary mechanism of the central stalk subunits to proton translocation.</text>
</comment>
<dbReference type="NCBIfam" id="NF004412">
    <property type="entry name" value="PRK05759.1-3"/>
    <property type="match status" value="1"/>
</dbReference>
<evidence type="ECO:0000256" key="4">
    <source>
        <dbReference type="ARBA" id="ARBA00022475"/>
    </source>
</evidence>
<evidence type="ECO:0000313" key="19">
    <source>
        <dbReference type="Proteomes" id="UP000321234"/>
    </source>
</evidence>
<keyword evidence="10 14" id="KW-0472">Membrane</keyword>
<protein>
    <recommendedName>
        <fullName evidence="14">ATP synthase subunit b</fullName>
    </recommendedName>
    <alternativeName>
        <fullName evidence="14">ATP synthase F(0) sector subunit b</fullName>
    </alternativeName>
    <alternativeName>
        <fullName evidence="14">ATPase subunit I</fullName>
    </alternativeName>
    <alternativeName>
        <fullName evidence="14">F-type ATPase subunit b</fullName>
        <shortName evidence="14">F-ATPase subunit b</shortName>
    </alternativeName>
</protein>
<dbReference type="OrthoDB" id="5243563at2"/>
<evidence type="ECO:0000256" key="15">
    <source>
        <dbReference type="RuleBase" id="RU003848"/>
    </source>
</evidence>
<evidence type="ECO:0000256" key="8">
    <source>
        <dbReference type="ARBA" id="ARBA00022989"/>
    </source>
</evidence>
<dbReference type="PANTHER" id="PTHR33445:SF1">
    <property type="entry name" value="ATP SYNTHASE SUBUNIT B"/>
    <property type="match status" value="1"/>
</dbReference>
<dbReference type="AlphaFoldDB" id="A0A5C8ZES7"/>
<comment type="similarity">
    <text evidence="2 14 15">Belongs to the ATPase B chain family.</text>
</comment>
<dbReference type="GO" id="GO:0046933">
    <property type="term" value="F:proton-transporting ATP synthase activity, rotational mechanism"/>
    <property type="evidence" value="ECO:0007669"/>
    <property type="project" value="UniProtKB-UniRule"/>
</dbReference>
<comment type="function">
    <text evidence="14">Component of the F(0) channel, it forms part of the peripheral stalk, linking F(1) to F(0).</text>
</comment>
<keyword evidence="5 14" id="KW-0138">CF(0)</keyword>
<evidence type="ECO:0000313" key="18">
    <source>
        <dbReference type="EMBL" id="TXR55300.1"/>
    </source>
</evidence>
<feature type="compositionally biased region" description="Polar residues" evidence="17">
    <location>
        <begin position="175"/>
        <end position="195"/>
    </location>
</feature>
<comment type="subunit">
    <text evidence="13 14">F-type ATPases have 2 components, F(1) - the catalytic core - and F(0) - the membrane proton channel. F(1) has five subunits: alpha(3), beta(3), gamma(1), delta(1), epsilon(1). F(0) has three main subunits: a(1), b(2) and c(10-14). The alpha and beta chains form an alternating ring which encloses part of the gamma chain. F(1) is attached to F(0) by a central stalk formed by the gamma and epsilon chains, while a peripheral stalk is formed by the delta and b chains.</text>
</comment>
<reference evidence="18 19" key="1">
    <citation type="submission" date="2019-07" db="EMBL/GenBank/DDBJ databases">
        <title>Quadrisphaera sp. strain DD2A genome sequencing and assembly.</title>
        <authorList>
            <person name="Kim I."/>
        </authorList>
    </citation>
    <scope>NUCLEOTIDE SEQUENCE [LARGE SCALE GENOMIC DNA]</scope>
    <source>
        <strain evidence="18 19">DD2A</strain>
    </source>
</reference>
<dbReference type="InterPro" id="IPR028987">
    <property type="entry name" value="ATP_synth_B-like_membr_sf"/>
</dbReference>
<dbReference type="Pfam" id="PF00430">
    <property type="entry name" value="ATP-synt_B"/>
    <property type="match status" value="1"/>
</dbReference>
<feature type="coiled-coil region" evidence="16">
    <location>
        <begin position="58"/>
        <end position="103"/>
    </location>
</feature>
<keyword evidence="19" id="KW-1185">Reference proteome</keyword>
<dbReference type="GO" id="GO:0045259">
    <property type="term" value="C:proton-transporting ATP synthase complex"/>
    <property type="evidence" value="ECO:0007669"/>
    <property type="project" value="UniProtKB-KW"/>
</dbReference>
<feature type="region of interest" description="Disordered" evidence="17">
    <location>
        <begin position="173"/>
        <end position="212"/>
    </location>
</feature>
<evidence type="ECO:0000256" key="13">
    <source>
        <dbReference type="ARBA" id="ARBA00025830"/>
    </source>
</evidence>